<evidence type="ECO:0000313" key="4">
    <source>
        <dbReference type="EMBL" id="NYY87292.1"/>
    </source>
</evidence>
<reference evidence="4" key="2">
    <citation type="submission" date="2020-06" db="EMBL/GenBank/DDBJ databases">
        <title>Whole Genome Sequence of Bradyrhizobium sp. Strain 323S2.</title>
        <authorList>
            <person name="Bromfield E.S.P."/>
        </authorList>
    </citation>
    <scope>NUCLEOTIDE SEQUENCE [LARGE SCALE GENOMIC DNA]</scope>
    <source>
        <strain evidence="4">323S2</strain>
    </source>
</reference>
<evidence type="ECO:0000313" key="6">
    <source>
        <dbReference type="Proteomes" id="UP000564836"/>
    </source>
</evidence>
<dbReference type="PANTHER" id="PTHR47235">
    <property type="entry name" value="BLR6548 PROTEIN"/>
    <property type="match status" value="1"/>
</dbReference>
<evidence type="ECO:0000256" key="2">
    <source>
        <dbReference type="ARBA" id="ARBA00022729"/>
    </source>
</evidence>
<dbReference type="PANTHER" id="PTHR47235:SF1">
    <property type="entry name" value="BLR6548 PROTEIN"/>
    <property type="match status" value="1"/>
</dbReference>
<dbReference type="Gene3D" id="3.40.50.2300">
    <property type="match status" value="1"/>
</dbReference>
<gene>
    <name evidence="5" type="ORF">G6321_00016005</name>
    <name evidence="4" type="ORF">G6321_02265</name>
</gene>
<reference evidence="5 6" key="3">
    <citation type="journal article" date="2022" name="Int. J. Syst. Evol. Microbiol.">
        <title>Strains of Bradyrhizobium barranii sp. nov. associated with legumes native to Canada are symbionts of soybeans and belong to different subspecies (subsp. barranii subsp. nov. and subsp. apii subsp. nov.) and symbiovars (sv. glycinearum and sv. septentrionale).</title>
        <authorList>
            <person name="Bromfield E.S.P."/>
            <person name="Cloutier S."/>
            <person name="Wasai-Hara S."/>
            <person name="Minamisawa K."/>
        </authorList>
    </citation>
    <scope>NUCLEOTIDE SEQUENCE [LARGE SCALE GENOMIC DNA]</scope>
    <source>
        <strain evidence="5 6">323S2</strain>
    </source>
</reference>
<feature type="domain" description="Leucine-binding protein" evidence="3">
    <location>
        <begin position="60"/>
        <end position="132"/>
    </location>
</feature>
<dbReference type="Proteomes" id="UP000564836">
    <property type="component" value="Chromosome"/>
</dbReference>
<dbReference type="Pfam" id="PF13458">
    <property type="entry name" value="Peripla_BP_6"/>
    <property type="match status" value="1"/>
</dbReference>
<dbReference type="EMBL" id="CP088280">
    <property type="protein sequence ID" value="UGX96558.1"/>
    <property type="molecule type" value="Genomic_DNA"/>
</dbReference>
<organism evidence="4">
    <name type="scientific">Bradyrhizobium barranii subsp. barranii</name>
    <dbReference type="NCBI Taxonomy" id="2823807"/>
    <lineage>
        <taxon>Bacteria</taxon>
        <taxon>Pseudomonadati</taxon>
        <taxon>Pseudomonadota</taxon>
        <taxon>Alphaproteobacteria</taxon>
        <taxon>Hyphomicrobiales</taxon>
        <taxon>Nitrobacteraceae</taxon>
        <taxon>Bradyrhizobium</taxon>
        <taxon>Bradyrhizobium barranii</taxon>
    </lineage>
</organism>
<dbReference type="SUPFAM" id="SSF53822">
    <property type="entry name" value="Periplasmic binding protein-like I"/>
    <property type="match status" value="1"/>
</dbReference>
<proteinExistence type="inferred from homology"/>
<reference evidence="5 6" key="1">
    <citation type="journal article" date="2017" name="Syst. Appl. Microbiol.">
        <title>Soybeans inoculated with root zone soils of Canadian native legumes harbour diverse and novel Bradyrhizobium spp. that possess agricultural potential.</title>
        <authorList>
            <person name="Bromfield E.S.P."/>
            <person name="Cloutier S."/>
            <person name="Tambong J.T."/>
            <person name="Tran Thi T.V."/>
        </authorList>
    </citation>
    <scope>NUCLEOTIDE SEQUENCE [LARGE SCALE GENOMIC DNA]</scope>
    <source>
        <strain evidence="5 6">323S2</strain>
    </source>
</reference>
<dbReference type="InterPro" id="IPR028082">
    <property type="entry name" value="Peripla_BP_I"/>
</dbReference>
<accession>A0A7Z0Q6I3</accession>
<comment type="similarity">
    <text evidence="1">Belongs to the leucine-binding protein family.</text>
</comment>
<name>A0A7Z0Q6I3_9BRAD</name>
<protein>
    <submittedName>
        <fullName evidence="4">ABC transporter substrate-binding protein</fullName>
    </submittedName>
</protein>
<dbReference type="InterPro" id="IPR028081">
    <property type="entry name" value="Leu-bd"/>
</dbReference>
<evidence type="ECO:0000313" key="5">
    <source>
        <dbReference type="EMBL" id="UGX96558.1"/>
    </source>
</evidence>
<keyword evidence="2" id="KW-0732">Signal</keyword>
<evidence type="ECO:0000259" key="3">
    <source>
        <dbReference type="Pfam" id="PF13458"/>
    </source>
</evidence>
<dbReference type="AlphaFoldDB" id="A0A7Z0Q6I3"/>
<sequence length="342" mass="37923">MIVVRKHLALIVLLIGLVVPPELARSDESVGSNEVRVGTIFSRDEATENRPIRTRVIAEYFKNINNDGGIAGRKIVVISYDDEGNSKKTLDLARTLVERDHVACLFDLGTRANEVVRPYVNFKKIPVLFHRPPAFRQAEILGRYVSRHLPDSMMAIVRPADAEGAQYASGFYEGLGMERARRAITNGDEIEKLDEGMNQAEPVSGHRSGLLAMFGPEPLQLKLSRDLARLEWKPILVMSDAGLALDQQRINASAQIISIANRGFIAALDSAGWKTFSRAYLTHDDWDSNAAAYGYALARSVESMLRGSSEAKRCELDVVRFSSGNWDTVEPGIPCEPDQLQK</sequence>
<evidence type="ECO:0000256" key="1">
    <source>
        <dbReference type="ARBA" id="ARBA00010062"/>
    </source>
</evidence>
<dbReference type="RefSeq" id="WP_166342803.1">
    <property type="nucleotide sequence ID" value="NZ_CP088280.1"/>
</dbReference>
<dbReference type="EMBL" id="JACBFH010000001">
    <property type="protein sequence ID" value="NYY87292.1"/>
    <property type="molecule type" value="Genomic_DNA"/>
</dbReference>